<dbReference type="HOGENOM" id="CLU_018409_0_0_1"/>
<comment type="caution">
    <text evidence="6">The sequence shown here is derived from an EMBL/GenBank/DDBJ whole genome shotgun (WGS) entry which is preliminary data.</text>
</comment>
<evidence type="ECO:0000256" key="2">
    <source>
        <dbReference type="ARBA" id="ARBA00022574"/>
    </source>
</evidence>
<dbReference type="InterPro" id="IPR036322">
    <property type="entry name" value="WD40_repeat_dom_sf"/>
</dbReference>
<name>A0A0B1P4D5_UNCNE</name>
<keyword evidence="4" id="KW-0539">Nucleus</keyword>
<accession>A0A0B1P4D5</accession>
<comment type="subcellular location">
    <subcellularLocation>
        <location evidence="1">Nucleus</location>
    </subcellularLocation>
</comment>
<dbReference type="GO" id="GO:0006357">
    <property type="term" value="P:regulation of transcription by RNA polymerase II"/>
    <property type="evidence" value="ECO:0007669"/>
    <property type="project" value="TreeGrafter"/>
</dbReference>
<evidence type="ECO:0000256" key="3">
    <source>
        <dbReference type="ARBA" id="ARBA00022737"/>
    </source>
</evidence>
<evidence type="ECO:0000313" key="6">
    <source>
        <dbReference type="EMBL" id="KHJ33557.1"/>
    </source>
</evidence>
<dbReference type="PROSITE" id="PS00678">
    <property type="entry name" value="WD_REPEATS_1"/>
    <property type="match status" value="1"/>
</dbReference>
<dbReference type="GO" id="GO:0003714">
    <property type="term" value="F:transcription corepressor activity"/>
    <property type="evidence" value="ECO:0007669"/>
    <property type="project" value="InterPro"/>
</dbReference>
<dbReference type="PANTHER" id="PTHR22846">
    <property type="entry name" value="WD40 REPEAT PROTEIN"/>
    <property type="match status" value="1"/>
</dbReference>
<dbReference type="SMART" id="SM00320">
    <property type="entry name" value="WD40"/>
    <property type="match status" value="5"/>
</dbReference>
<dbReference type="InterPro" id="IPR015943">
    <property type="entry name" value="WD40/YVTN_repeat-like_dom_sf"/>
</dbReference>
<keyword evidence="2" id="KW-0853">WD repeat</keyword>
<protein>
    <submittedName>
        <fullName evidence="6">Putative wd repeat protein</fullName>
    </submittedName>
</protein>
<dbReference type="InterPro" id="IPR045183">
    <property type="entry name" value="Ebi-like"/>
</dbReference>
<dbReference type="STRING" id="52586.A0A0B1P4D5"/>
<dbReference type="InterPro" id="IPR001680">
    <property type="entry name" value="WD40_rpt"/>
</dbReference>
<dbReference type="AlphaFoldDB" id="A0A0B1P4D5"/>
<dbReference type="OMA" id="RCANVNV"/>
<dbReference type="Proteomes" id="UP000030854">
    <property type="component" value="Unassembled WGS sequence"/>
</dbReference>
<dbReference type="GO" id="GO:0034967">
    <property type="term" value="C:Set3 complex"/>
    <property type="evidence" value="ECO:0007669"/>
    <property type="project" value="TreeGrafter"/>
</dbReference>
<evidence type="ECO:0000256" key="4">
    <source>
        <dbReference type="ARBA" id="ARBA00023242"/>
    </source>
</evidence>
<dbReference type="Pfam" id="PF00400">
    <property type="entry name" value="WD40"/>
    <property type="match status" value="2"/>
</dbReference>
<dbReference type="SUPFAM" id="SSF50978">
    <property type="entry name" value="WD40 repeat-like"/>
    <property type="match status" value="1"/>
</dbReference>
<keyword evidence="7" id="KW-1185">Reference proteome</keyword>
<evidence type="ECO:0000256" key="1">
    <source>
        <dbReference type="ARBA" id="ARBA00004123"/>
    </source>
</evidence>
<reference evidence="6 7" key="1">
    <citation type="journal article" date="2014" name="BMC Genomics">
        <title>Adaptive genomic structural variation in the grape powdery mildew pathogen, Erysiphe necator.</title>
        <authorList>
            <person name="Jones L."/>
            <person name="Riaz S."/>
            <person name="Morales-Cruz A."/>
            <person name="Amrine K.C."/>
            <person name="McGuire B."/>
            <person name="Gubler W.D."/>
            <person name="Walker M.A."/>
            <person name="Cantu D."/>
        </authorList>
    </citation>
    <scope>NUCLEOTIDE SEQUENCE [LARGE SCALE GENOMIC DNA]</scope>
    <source>
        <strain evidence="7">c</strain>
    </source>
</reference>
<dbReference type="InterPro" id="IPR019775">
    <property type="entry name" value="WD40_repeat_CS"/>
</dbReference>
<gene>
    <name evidence="6" type="ORF">EV44_g2953</name>
</gene>
<dbReference type="PANTHER" id="PTHR22846:SF2">
    <property type="entry name" value="F-BOX-LIKE_WD REPEAT-CONTAINING PROTEIN EBI"/>
    <property type="match status" value="1"/>
</dbReference>
<dbReference type="Gene3D" id="2.130.10.10">
    <property type="entry name" value="YVTN repeat-like/Quinoprotein amine dehydrogenase"/>
    <property type="match status" value="1"/>
</dbReference>
<evidence type="ECO:0000313" key="7">
    <source>
        <dbReference type="Proteomes" id="UP000030854"/>
    </source>
</evidence>
<feature type="region of interest" description="Disordered" evidence="5">
    <location>
        <begin position="84"/>
        <end position="120"/>
    </location>
</feature>
<evidence type="ECO:0000256" key="5">
    <source>
        <dbReference type="SAM" id="MobiDB-lite"/>
    </source>
</evidence>
<sequence length="546" mass="59954">MHERRFATQEQYISTKDGITSENISAVGFFGPLTPTLPIEDDDPPSTRKHSIEIDSTLEITIPPPKKQRFTNNCDDIQAIEQNSCNNPQSKLSDAGPKQSTDESQVNVNSNEQAYPSPEQISTPLAISIKSGHDKGTQVEKVHDLTPETVYLELTENPLIKGVILAHCAFHPRDSNILAAAGSDALARIWSLKSLSSLKSVIQSPGMPIYAPHRNLYDLSVSMATQATALSWAPEGQYLAIASQPSETGLSRVDFWREDASLVASNFGIDSPVVNIQWNPSGTACLIISPQNETTDASITVIYPTLENVLRFTLPSHNLVEQLLQAVWTSNDDFIVCGGNLLQAFLCSAKTNSIIPGRKYEVPEEAGLSQVVYDLHSQLLATASDTGMVYIWGKDDPMYVFTAHQGVITQLTWQSLTTLDPTSNTKERLLASAGEDGAISIWNIVLPNIKCRASMTMRSTAFAIAFSPDGEFLASATSENLFIWKTDSPHIPLGTWTRQYESGWQTPLSSESTLSEVEICSLSWDSEGRRLAYGMNNRLALIDFRP</sequence>
<keyword evidence="3" id="KW-0677">Repeat</keyword>
<dbReference type="EMBL" id="JNVN01001360">
    <property type="protein sequence ID" value="KHJ33557.1"/>
    <property type="molecule type" value="Genomic_DNA"/>
</dbReference>
<organism evidence="6 7">
    <name type="scientific">Uncinula necator</name>
    <name type="common">Grape powdery mildew</name>
    <dbReference type="NCBI Taxonomy" id="52586"/>
    <lineage>
        <taxon>Eukaryota</taxon>
        <taxon>Fungi</taxon>
        <taxon>Dikarya</taxon>
        <taxon>Ascomycota</taxon>
        <taxon>Pezizomycotina</taxon>
        <taxon>Leotiomycetes</taxon>
        <taxon>Erysiphales</taxon>
        <taxon>Erysiphaceae</taxon>
        <taxon>Erysiphe</taxon>
    </lineage>
</organism>
<proteinExistence type="predicted"/>